<dbReference type="Pfam" id="PF19086">
    <property type="entry name" value="Terpene_syn_C_2"/>
    <property type="match status" value="1"/>
</dbReference>
<gene>
    <name evidence="1" type="ORF">GLAREA_00660</name>
</gene>
<dbReference type="KEGG" id="glz:GLAREA_00660"/>
<accession>S3CV20</accession>
<dbReference type="RefSeq" id="XP_008083609.1">
    <property type="nucleotide sequence ID" value="XM_008085418.1"/>
</dbReference>
<organism evidence="1 2">
    <name type="scientific">Glarea lozoyensis (strain ATCC 20868 / MF5171)</name>
    <dbReference type="NCBI Taxonomy" id="1116229"/>
    <lineage>
        <taxon>Eukaryota</taxon>
        <taxon>Fungi</taxon>
        <taxon>Dikarya</taxon>
        <taxon>Ascomycota</taxon>
        <taxon>Pezizomycotina</taxon>
        <taxon>Leotiomycetes</taxon>
        <taxon>Helotiales</taxon>
        <taxon>Helotiaceae</taxon>
        <taxon>Glarea</taxon>
    </lineage>
</organism>
<protein>
    <submittedName>
        <fullName evidence="1">Terpenoid synthase</fullName>
    </submittedName>
</protein>
<evidence type="ECO:0000313" key="2">
    <source>
        <dbReference type="Proteomes" id="UP000016922"/>
    </source>
</evidence>
<dbReference type="EMBL" id="KE145367">
    <property type="protein sequence ID" value="EPE29500.1"/>
    <property type="molecule type" value="Genomic_DNA"/>
</dbReference>
<keyword evidence="2" id="KW-1185">Reference proteome</keyword>
<dbReference type="HOGENOM" id="CLU_475695_0_0_1"/>
<dbReference type="OrthoDB" id="3587196at2759"/>
<dbReference type="Gene3D" id="1.10.600.10">
    <property type="entry name" value="Farnesyl Diphosphate Synthase"/>
    <property type="match status" value="1"/>
</dbReference>
<dbReference type="SUPFAM" id="SSF48576">
    <property type="entry name" value="Terpenoid synthases"/>
    <property type="match status" value="1"/>
</dbReference>
<dbReference type="AlphaFoldDB" id="S3CV20"/>
<evidence type="ECO:0000313" key="1">
    <source>
        <dbReference type="EMBL" id="EPE29500.1"/>
    </source>
</evidence>
<dbReference type="Proteomes" id="UP000016922">
    <property type="component" value="Unassembled WGS sequence"/>
</dbReference>
<sequence length="573" mass="63950">MLQTGLITPPKMEFQQYSTHTSPSRQAPLQVSLSIVTPRTFFEPGSINLDSDTSQSSEEDQYVVSEEATIREPTIPRKDLVHRSSILPSHNQVLQRSEDSNCEYLYSLYPGPRSSVFPDSVTAIICHNAGISRQSLQNAANVWSRACTERREIHVALLKKNFGLVLPAQIGCGNMLELIDSSERGSSSRSDGYPRSDFEASAFMAFMPNRAYPIIQKANPADLACRMLPAGLVPAGARFVAACFWSFLCVIDDLTEDGECSDCIDTAITSLTYLTSLTQLDQNIRSIWSRSAPENPTLKDCKVVITAFHHAVATIVLHPSCPEKEDWKLDFWHEVGTVVRALQSEKPLHGRNFSMNEWMRLRILTISARPFMVLARASLGLPTNLDAVTTSPKINQMQVLVQSVTGLQNDLLGWQKDHIEKNPMCVVEVMIRDGMPHDQAFEQTLTAHNDVVRALLNLAELGPSDESTDGWSGYVSVLVGFCHAMATWMLESKRYRVLDERMREAVSKKTIEARFANGAREENEVRRHQRESDTEPGPLLFSAEKMQAAAVNGRCQPLYNLSKNDKMTTVAIT</sequence>
<reference evidence="1 2" key="1">
    <citation type="journal article" date="2013" name="BMC Genomics">
        <title>Genomics-driven discovery of the pneumocandin biosynthetic gene cluster in the fungus Glarea lozoyensis.</title>
        <authorList>
            <person name="Chen L."/>
            <person name="Yue Q."/>
            <person name="Zhang X."/>
            <person name="Xiang M."/>
            <person name="Wang C."/>
            <person name="Li S."/>
            <person name="Che Y."/>
            <person name="Ortiz-Lopez F.J."/>
            <person name="Bills G.F."/>
            <person name="Liu X."/>
            <person name="An Z."/>
        </authorList>
    </citation>
    <scope>NUCLEOTIDE SEQUENCE [LARGE SCALE GENOMIC DNA]</scope>
    <source>
        <strain evidence="2">ATCC 20868 / MF5171</strain>
    </source>
</reference>
<dbReference type="eggNOG" id="ENOG502S5T6">
    <property type="taxonomic scope" value="Eukaryota"/>
</dbReference>
<proteinExistence type="predicted"/>
<dbReference type="InterPro" id="IPR008949">
    <property type="entry name" value="Isoprenoid_synthase_dom_sf"/>
</dbReference>
<dbReference type="GeneID" id="19459718"/>
<name>S3CV20_GLAL2</name>